<feature type="domain" description="HTH marR-type" evidence="1">
    <location>
        <begin position="3"/>
        <end position="130"/>
    </location>
</feature>
<dbReference type="SUPFAM" id="SSF46785">
    <property type="entry name" value="Winged helix' DNA-binding domain"/>
    <property type="match status" value="1"/>
</dbReference>
<dbReference type="InterPro" id="IPR036390">
    <property type="entry name" value="WH_DNA-bd_sf"/>
</dbReference>
<dbReference type="PRINTS" id="PR00598">
    <property type="entry name" value="HTHMARR"/>
</dbReference>
<accession>A0A9D1VRL3</accession>
<dbReference type="Pfam" id="PF01047">
    <property type="entry name" value="MarR"/>
    <property type="match status" value="1"/>
</dbReference>
<organism evidence="2 3">
    <name type="scientific">Candidatus Barnesiella excrementipullorum</name>
    <dbReference type="NCBI Taxonomy" id="2838479"/>
    <lineage>
        <taxon>Bacteria</taxon>
        <taxon>Pseudomonadati</taxon>
        <taxon>Bacteroidota</taxon>
        <taxon>Bacteroidia</taxon>
        <taxon>Bacteroidales</taxon>
        <taxon>Barnesiellaceae</taxon>
        <taxon>Barnesiella</taxon>
    </lineage>
</organism>
<comment type="caution">
    <text evidence="2">The sequence shown here is derived from an EMBL/GenBank/DDBJ whole genome shotgun (WGS) entry which is preliminary data.</text>
</comment>
<evidence type="ECO:0000313" key="2">
    <source>
        <dbReference type="EMBL" id="HIX45077.1"/>
    </source>
</evidence>
<dbReference type="PANTHER" id="PTHR33164">
    <property type="entry name" value="TRANSCRIPTIONAL REGULATOR, MARR FAMILY"/>
    <property type="match status" value="1"/>
</dbReference>
<dbReference type="GO" id="GO:0003700">
    <property type="term" value="F:DNA-binding transcription factor activity"/>
    <property type="evidence" value="ECO:0007669"/>
    <property type="project" value="InterPro"/>
</dbReference>
<dbReference type="Gene3D" id="1.10.10.10">
    <property type="entry name" value="Winged helix-like DNA-binding domain superfamily/Winged helix DNA-binding domain"/>
    <property type="match status" value="1"/>
</dbReference>
<name>A0A9D1VRL3_9BACT</name>
<evidence type="ECO:0000313" key="3">
    <source>
        <dbReference type="Proteomes" id="UP000824246"/>
    </source>
</evidence>
<proteinExistence type="predicted"/>
<dbReference type="Proteomes" id="UP000824246">
    <property type="component" value="Unassembled WGS sequence"/>
</dbReference>
<gene>
    <name evidence="2" type="ORF">H9982_02530</name>
</gene>
<dbReference type="InterPro" id="IPR039422">
    <property type="entry name" value="MarR/SlyA-like"/>
</dbReference>
<dbReference type="SMART" id="SM00347">
    <property type="entry name" value="HTH_MARR"/>
    <property type="match status" value="1"/>
</dbReference>
<feature type="non-terminal residue" evidence="2">
    <location>
        <position position="130"/>
    </location>
</feature>
<dbReference type="InterPro" id="IPR000835">
    <property type="entry name" value="HTH_MarR-typ"/>
</dbReference>
<sequence>MSKELLVTTIGKLRNRLHRILKQRYAAEADVKLTVEEFILLNMIEARTDQILQNIAIATGKNKSVVMRMIDSLEQKGLAKRTVNPDDRRENLLSITDKGCEVLSQYQQIEKRLSNELLDGIPPQKVAQFL</sequence>
<dbReference type="InterPro" id="IPR036388">
    <property type="entry name" value="WH-like_DNA-bd_sf"/>
</dbReference>
<evidence type="ECO:0000259" key="1">
    <source>
        <dbReference type="PROSITE" id="PS50995"/>
    </source>
</evidence>
<dbReference type="GO" id="GO:0006950">
    <property type="term" value="P:response to stress"/>
    <property type="evidence" value="ECO:0007669"/>
    <property type="project" value="TreeGrafter"/>
</dbReference>
<dbReference type="PROSITE" id="PS50995">
    <property type="entry name" value="HTH_MARR_2"/>
    <property type="match status" value="1"/>
</dbReference>
<dbReference type="EMBL" id="DXFB01000065">
    <property type="protein sequence ID" value="HIX45077.1"/>
    <property type="molecule type" value="Genomic_DNA"/>
</dbReference>
<reference evidence="2" key="2">
    <citation type="submission" date="2021-04" db="EMBL/GenBank/DDBJ databases">
        <authorList>
            <person name="Gilroy R."/>
        </authorList>
    </citation>
    <scope>NUCLEOTIDE SEQUENCE</scope>
    <source>
        <strain evidence="2">ChiHjej12B11-16260</strain>
    </source>
</reference>
<protein>
    <submittedName>
        <fullName evidence="2">MarR family winged helix-turn-helix transcriptional regulator</fullName>
    </submittedName>
</protein>
<dbReference type="AlphaFoldDB" id="A0A9D1VRL3"/>
<dbReference type="PANTHER" id="PTHR33164:SF94">
    <property type="entry name" value="TRANSCRIPTIONAL REGULATORY PROTEIN-RELATED"/>
    <property type="match status" value="1"/>
</dbReference>
<reference evidence="2" key="1">
    <citation type="journal article" date="2021" name="PeerJ">
        <title>Extensive microbial diversity within the chicken gut microbiome revealed by metagenomics and culture.</title>
        <authorList>
            <person name="Gilroy R."/>
            <person name="Ravi A."/>
            <person name="Getino M."/>
            <person name="Pursley I."/>
            <person name="Horton D.L."/>
            <person name="Alikhan N.F."/>
            <person name="Baker D."/>
            <person name="Gharbi K."/>
            <person name="Hall N."/>
            <person name="Watson M."/>
            <person name="Adriaenssens E.M."/>
            <person name="Foster-Nyarko E."/>
            <person name="Jarju S."/>
            <person name="Secka A."/>
            <person name="Antonio M."/>
            <person name="Oren A."/>
            <person name="Chaudhuri R.R."/>
            <person name="La Ragione R."/>
            <person name="Hildebrand F."/>
            <person name="Pallen M.J."/>
        </authorList>
    </citation>
    <scope>NUCLEOTIDE SEQUENCE</scope>
    <source>
        <strain evidence="2">ChiHjej12B11-16260</strain>
    </source>
</reference>